<comment type="caution">
    <text evidence="2">The sequence shown here is derived from an EMBL/GenBank/DDBJ whole genome shotgun (WGS) entry which is preliminary data.</text>
</comment>
<sequence length="241" mass="27410">MFSGTRFTVVIAVVSLLVNGNNARPWRHRFLFHILQMVRTSMHANMLQSERLSFQEASTDPNFSQIINWIELFLCAPHPALGREGDVCPFARAAMTKNAIEFFRNTSTDVAGLEEDIKMHLVDFSAGDQSNIYRSRMILPTCLEDADRAVEIVQRQLKPLFVESHLMLGQFFQDCNEPGLWNKDFRPLQTPVPLLAIRSMVPTDVAFLHHDASLLKSYLDEFGSRGVTALRQFAMAQEAHK</sequence>
<name>A0ABT3ZJI6_9BURK</name>
<dbReference type="RefSeq" id="WP_267846067.1">
    <property type="nucleotide sequence ID" value="NZ_JAPMXC010000001.1"/>
</dbReference>
<dbReference type="Proteomes" id="UP001082899">
    <property type="component" value="Unassembled WGS sequence"/>
</dbReference>
<proteinExistence type="predicted"/>
<evidence type="ECO:0000259" key="1">
    <source>
        <dbReference type="Pfam" id="PF21780"/>
    </source>
</evidence>
<dbReference type="EMBL" id="JAPMXC010000001">
    <property type="protein sequence ID" value="MCY0386572.1"/>
    <property type="molecule type" value="Genomic_DNA"/>
</dbReference>
<evidence type="ECO:0000313" key="3">
    <source>
        <dbReference type="Proteomes" id="UP001082899"/>
    </source>
</evidence>
<evidence type="ECO:0000313" key="2">
    <source>
        <dbReference type="EMBL" id="MCY0386572.1"/>
    </source>
</evidence>
<dbReference type="InterPro" id="IPR049240">
    <property type="entry name" value="DUF6875"/>
</dbReference>
<accession>A0ABT3ZJI6</accession>
<protein>
    <recommendedName>
        <fullName evidence="1">DUF6875 domain-containing protein</fullName>
    </recommendedName>
</protein>
<keyword evidence="3" id="KW-1185">Reference proteome</keyword>
<dbReference type="Pfam" id="PF21780">
    <property type="entry name" value="DUF6875"/>
    <property type="match status" value="1"/>
</dbReference>
<reference evidence="2" key="1">
    <citation type="submission" date="2022-11" db="EMBL/GenBank/DDBJ databases">
        <title>Robbsia betulipollinis sp. nov., isolated from pollen of birch (Betula pendula).</title>
        <authorList>
            <person name="Shi H."/>
            <person name="Ambika Manirajan B."/>
            <person name="Ratering S."/>
            <person name="Geissler-Plaum R."/>
            <person name="Schnell S."/>
        </authorList>
    </citation>
    <scope>NUCLEOTIDE SEQUENCE</scope>
    <source>
        <strain evidence="2">Bb-Pol-6</strain>
    </source>
</reference>
<gene>
    <name evidence="2" type="ORF">OVY01_04830</name>
</gene>
<feature type="domain" description="DUF6875" evidence="1">
    <location>
        <begin position="64"/>
        <end position="231"/>
    </location>
</feature>
<organism evidence="2 3">
    <name type="scientific">Robbsia betulipollinis</name>
    <dbReference type="NCBI Taxonomy" id="2981849"/>
    <lineage>
        <taxon>Bacteria</taxon>
        <taxon>Pseudomonadati</taxon>
        <taxon>Pseudomonadota</taxon>
        <taxon>Betaproteobacteria</taxon>
        <taxon>Burkholderiales</taxon>
        <taxon>Burkholderiaceae</taxon>
        <taxon>Robbsia</taxon>
    </lineage>
</organism>